<dbReference type="Gene3D" id="3.60.10.10">
    <property type="entry name" value="Endonuclease/exonuclease/phosphatase"/>
    <property type="match status" value="1"/>
</dbReference>
<organism evidence="1 2">
    <name type="scientific">Gigaspora margarita</name>
    <dbReference type="NCBI Taxonomy" id="4874"/>
    <lineage>
        <taxon>Eukaryota</taxon>
        <taxon>Fungi</taxon>
        <taxon>Fungi incertae sedis</taxon>
        <taxon>Mucoromycota</taxon>
        <taxon>Glomeromycotina</taxon>
        <taxon>Glomeromycetes</taxon>
        <taxon>Diversisporales</taxon>
        <taxon>Gigasporaceae</taxon>
        <taxon>Gigaspora</taxon>
    </lineage>
</organism>
<reference evidence="1 2" key="1">
    <citation type="submission" date="2021-06" db="EMBL/GenBank/DDBJ databases">
        <authorList>
            <person name="Kallberg Y."/>
            <person name="Tangrot J."/>
            <person name="Rosling A."/>
        </authorList>
    </citation>
    <scope>NUCLEOTIDE SEQUENCE [LARGE SCALE GENOMIC DNA]</scope>
    <source>
        <strain evidence="1 2">120-4 pot B 10/14</strain>
    </source>
</reference>
<protein>
    <submittedName>
        <fullName evidence="1">34901_t:CDS:1</fullName>
    </submittedName>
</protein>
<proteinExistence type="predicted"/>
<dbReference type="SUPFAM" id="SSF56219">
    <property type="entry name" value="DNase I-like"/>
    <property type="match status" value="1"/>
</dbReference>
<sequence length="195" mass="23093">ESTKFIWSNKNIVTRIDQIWVSSILKNKVTKAEIEEMETVTKSDHNMVLVQLKTDYFFGHSKEVSLGKKQPMRHVWNLSIAMHENWENYRASLWRQLQKQILKYFLSKNLEKIKKGLQKESKQVDKTWISIEKAIIRVAKSMPSNKLIRIPKKQLVPNKKHHIFKAYMNLDRLISEIKKSDIKMEPKDQDNQSSS</sequence>
<gene>
    <name evidence="1" type="ORF">GMARGA_LOCUS27777</name>
</gene>
<keyword evidence="2" id="KW-1185">Reference proteome</keyword>
<evidence type="ECO:0000313" key="2">
    <source>
        <dbReference type="Proteomes" id="UP000789901"/>
    </source>
</evidence>
<dbReference type="EMBL" id="CAJVQB010034488">
    <property type="protein sequence ID" value="CAG8821234.1"/>
    <property type="molecule type" value="Genomic_DNA"/>
</dbReference>
<evidence type="ECO:0000313" key="1">
    <source>
        <dbReference type="EMBL" id="CAG8821234.1"/>
    </source>
</evidence>
<name>A0ABN7W8M2_GIGMA</name>
<comment type="caution">
    <text evidence="1">The sequence shown here is derived from an EMBL/GenBank/DDBJ whole genome shotgun (WGS) entry which is preliminary data.</text>
</comment>
<dbReference type="InterPro" id="IPR006594">
    <property type="entry name" value="LisH"/>
</dbReference>
<dbReference type="Proteomes" id="UP000789901">
    <property type="component" value="Unassembled WGS sequence"/>
</dbReference>
<dbReference type="InterPro" id="IPR036691">
    <property type="entry name" value="Endo/exonu/phosph_ase_sf"/>
</dbReference>
<feature type="non-terminal residue" evidence="1">
    <location>
        <position position="1"/>
    </location>
</feature>
<dbReference type="PROSITE" id="PS50896">
    <property type="entry name" value="LISH"/>
    <property type="match status" value="1"/>
</dbReference>
<accession>A0ABN7W8M2</accession>